<proteinExistence type="predicted"/>
<dbReference type="OrthoDB" id="38613at2157"/>
<keyword evidence="3" id="KW-1185">Reference proteome</keyword>
<comment type="caution">
    <text evidence="2">The sequence shown here is derived from an EMBL/GenBank/DDBJ whole genome shotgun (WGS) entry which is preliminary data.</text>
</comment>
<dbReference type="RefSeq" id="WP_154808476.1">
    <property type="nucleotide sequence ID" value="NZ_VIAQ01000006.1"/>
</dbReference>
<name>A0A7Z8KRG1_9EURY</name>
<evidence type="ECO:0000259" key="1">
    <source>
        <dbReference type="Pfam" id="PF14268"/>
    </source>
</evidence>
<feature type="domain" description="YoaP-like" evidence="1">
    <location>
        <begin position="9"/>
        <end position="37"/>
    </location>
</feature>
<evidence type="ECO:0000313" key="3">
    <source>
        <dbReference type="Proteomes" id="UP000319335"/>
    </source>
</evidence>
<protein>
    <recommendedName>
        <fullName evidence="1">YoaP-like domain-containing protein</fullName>
    </recommendedName>
</protein>
<dbReference type="Proteomes" id="UP000319335">
    <property type="component" value="Unassembled WGS sequence"/>
</dbReference>
<reference evidence="2 3" key="1">
    <citation type="submission" date="2019-06" db="EMBL/GenBank/DDBJ databases">
        <title>Draft genome sequence of Methanolobus vulcani B1d.</title>
        <authorList>
            <person name="Creighbaum A.J."/>
            <person name="Ticak T."/>
            <person name="Hariraju D."/>
            <person name="Arivett B.A."/>
            <person name="Ferguson D.J.Jr."/>
        </authorList>
    </citation>
    <scope>NUCLEOTIDE SEQUENCE [LARGE SCALE GENOMIC DNA]</scope>
    <source>
        <strain evidence="2 3">B1d</strain>
    </source>
</reference>
<dbReference type="EMBL" id="VIAQ01000006">
    <property type="protein sequence ID" value="TQD28372.1"/>
    <property type="molecule type" value="Genomic_DNA"/>
</dbReference>
<dbReference type="AlphaFoldDB" id="A0A7Z8KRG1"/>
<gene>
    <name evidence="2" type="ORF">FKV42_01520</name>
</gene>
<organism evidence="2 3">
    <name type="scientific">Methanolobus vulcani</name>
    <dbReference type="NCBI Taxonomy" id="38026"/>
    <lineage>
        <taxon>Archaea</taxon>
        <taxon>Methanobacteriati</taxon>
        <taxon>Methanobacteriota</taxon>
        <taxon>Stenosarchaea group</taxon>
        <taxon>Methanomicrobia</taxon>
        <taxon>Methanosarcinales</taxon>
        <taxon>Methanosarcinaceae</taxon>
        <taxon>Methanolobus</taxon>
    </lineage>
</organism>
<sequence length="44" mass="5125">MDYDTVLDSECIFGTFCIIYDGGIISHHPISNKQFMNIMNKKRK</sequence>
<dbReference type="InterPro" id="IPR025685">
    <property type="entry name" value="YoaP-like_dom"/>
</dbReference>
<evidence type="ECO:0000313" key="2">
    <source>
        <dbReference type="EMBL" id="TQD28372.1"/>
    </source>
</evidence>
<dbReference type="Pfam" id="PF14268">
    <property type="entry name" value="YoaP"/>
    <property type="match status" value="1"/>
</dbReference>
<accession>A0A7Z8KRG1</accession>